<evidence type="ECO:0000313" key="3">
    <source>
        <dbReference type="Proteomes" id="UP000816034"/>
    </source>
</evidence>
<feature type="compositionally biased region" description="Low complexity" evidence="1">
    <location>
        <begin position="1"/>
        <end position="21"/>
    </location>
</feature>
<dbReference type="Gene3D" id="3.40.50.300">
    <property type="entry name" value="P-loop containing nucleotide triphosphate hydrolases"/>
    <property type="match status" value="1"/>
</dbReference>
<feature type="region of interest" description="Disordered" evidence="1">
    <location>
        <begin position="1"/>
        <end position="42"/>
    </location>
</feature>
<evidence type="ECO:0000256" key="1">
    <source>
        <dbReference type="SAM" id="MobiDB-lite"/>
    </source>
</evidence>
<feature type="compositionally biased region" description="Basic residues" evidence="1">
    <location>
        <begin position="100"/>
        <end position="109"/>
    </location>
</feature>
<accession>A0AA88KND2</accession>
<dbReference type="InterPro" id="IPR027417">
    <property type="entry name" value="P-loop_NTPase"/>
</dbReference>
<feature type="region of interest" description="Disordered" evidence="1">
    <location>
        <begin position="89"/>
        <end position="141"/>
    </location>
</feature>
<feature type="compositionally biased region" description="Polar residues" evidence="1">
    <location>
        <begin position="734"/>
        <end position="755"/>
    </location>
</feature>
<dbReference type="RefSeq" id="XP_044548125.1">
    <property type="nucleotide sequence ID" value="XM_044694731.1"/>
</dbReference>
<evidence type="ECO:0000313" key="2">
    <source>
        <dbReference type="EMBL" id="KAG2382446.1"/>
    </source>
</evidence>
<feature type="region of interest" description="Disordered" evidence="1">
    <location>
        <begin position="54"/>
        <end position="73"/>
    </location>
</feature>
<organism evidence="2 3">
    <name type="scientific">Naegleria lovaniensis</name>
    <name type="common">Amoeba</name>
    <dbReference type="NCBI Taxonomy" id="51637"/>
    <lineage>
        <taxon>Eukaryota</taxon>
        <taxon>Discoba</taxon>
        <taxon>Heterolobosea</taxon>
        <taxon>Tetramitia</taxon>
        <taxon>Eutetramitia</taxon>
        <taxon>Vahlkampfiidae</taxon>
        <taxon>Naegleria</taxon>
    </lineage>
</organism>
<feature type="compositionally biased region" description="Low complexity" evidence="1">
    <location>
        <begin position="89"/>
        <end position="99"/>
    </location>
</feature>
<dbReference type="Proteomes" id="UP000816034">
    <property type="component" value="Unassembled WGS sequence"/>
</dbReference>
<proteinExistence type="predicted"/>
<feature type="compositionally biased region" description="Polar residues" evidence="1">
    <location>
        <begin position="931"/>
        <end position="960"/>
    </location>
</feature>
<protein>
    <submittedName>
        <fullName evidence="2">Uncharacterized protein</fullName>
    </submittedName>
</protein>
<gene>
    <name evidence="2" type="ORF">C9374_005026</name>
</gene>
<feature type="region of interest" description="Disordered" evidence="1">
    <location>
        <begin position="734"/>
        <end position="771"/>
    </location>
</feature>
<feature type="compositionally biased region" description="Low complexity" evidence="1">
    <location>
        <begin position="57"/>
        <end position="73"/>
    </location>
</feature>
<comment type="caution">
    <text evidence="2">The sequence shown here is derived from an EMBL/GenBank/DDBJ whole genome shotgun (WGS) entry which is preliminary data.</text>
</comment>
<sequence length="1369" mass="154770">MNPSNLPSSEESSSPNQTSPNVQQLQQDTTEHVESSSPQEWTIVDDIPSNTFIVAANNTNNNGSSSSSNNNKSKVPLLNIIASMKLKSNANTSSSSTNPPHHHSHHQHHSSSFSHNPSIENRHKQLPHSKSPNTHHHPPFPLINIERERSHSTPPMIMNTSTSTVGLSLSPANMGIEHHVTEVPQDRILPSCPLKADKHVFVLGDQSVGKSTWIRALASTAQNIEEFISDLTTASSTTTPNPSSGLNKRSLSTGGSSGFLEGFTGMSSSSNLDNSALYDMTILNVASSPQQENVLHSISPRENAQTSPSTATGGKLSQWINNLRSSKSNQVPAVNGGTFGSLLHKKSTSFDFVNFTTNDPETLMKKESENQYNFVILLLQQYVKQLELETLLYLYHPENYGKYLFPPSLKKLLGIDLAFDSDYYDLVTKIGLGEFEDLQFDGLYELHKRETVFKLTIWDQRNIVDINFEEIPTIVQIKKLLTYVGITQKKYSAKQSFTFRTNPPKTLCIQDLLRMDTNEFPTLDVFFQKQCYKRYCNDFNVTKSKENPLSLMILFPGMLFRGSNFVPRSLTEYNWIKFGNNTVQIIECETVEEMSQQMNYLSLYDQSSQNKADIIFYMVSLHDFATDKTRQKYFRNCIQEWRKLMQDERFKSCPIVLIGNKTDLVSSTSPSTNMANITSKLDSCQADEDMDTFREIRALSSDNLVDVKNISFSAQSTTSSDASPRSLSIDNSEATLVKSNSNPSLTASPRISTECRSPRARSHSTPKDPVLVAPKSRKKLSQFVVHQFVEEESVSQGRKTQLVEDYFVGSCRFDEDMVERSGKILSKYITTVKTTRFGVFGSGSSGKSTIYNHMVKIVNDIEKDVNTNTGSILTPSIMFFYYVKTIAMGWKKLLELVNMFHKSKQRSSSTSTIEKRKSEFTLNLKRLNDEPLNTKNTNETGTKSNDSSPTQSDPILSNRETTQSIINQKNERAKQWTAEAEKLKFIDEDLRSLYVWCLQVLASDVNMTIKLFTVEISDLMNRKWKNDKVLKETWETNYLQTSASKIQNLPSLMAYIYEVQRNNLATLYLQSPRRNSHIPKISLPTFLKTYTTVNGLVTDVFNLRGQKCSVTVTRGSRRKHIQQWSMTNNCVFDVIFYVVNISNYNYSDHESIRGRVHEENEGNDEENDEIISLSESIIFFKQLLNHFVASHIRGTSASNMIQSYTGCVPYLVFTHKDLFIEKVEKGIPLKEEYLSEKGSFDLGLQGSTTTRTNNDKSRDLISQIKLSKTEVESIQSRLRAQISGIKEQTFATFIISKYVECALEETLRSMIIANTFVIDATDEKESSQFIQTVLDKRVVSDFEIDYELGLGSSLVIGGKFNSFFNSMQK</sequence>
<dbReference type="GeneID" id="68097481"/>
<dbReference type="EMBL" id="PYSW02000023">
    <property type="protein sequence ID" value="KAG2382446.1"/>
    <property type="molecule type" value="Genomic_DNA"/>
</dbReference>
<dbReference type="SUPFAM" id="SSF52540">
    <property type="entry name" value="P-loop containing nucleoside triphosphate hydrolases"/>
    <property type="match status" value="1"/>
</dbReference>
<feature type="region of interest" description="Disordered" evidence="1">
    <location>
        <begin position="930"/>
        <end position="960"/>
    </location>
</feature>
<name>A0AA88KND2_NAELO</name>
<reference evidence="2 3" key="1">
    <citation type="journal article" date="2018" name="BMC Genomics">
        <title>The genome of Naegleria lovaniensis, the basis for a comparative approach to unravel pathogenicity factors of the human pathogenic amoeba N. fowleri.</title>
        <authorList>
            <person name="Liechti N."/>
            <person name="Schurch N."/>
            <person name="Bruggmann R."/>
            <person name="Wittwer M."/>
        </authorList>
    </citation>
    <scope>NUCLEOTIDE SEQUENCE [LARGE SCALE GENOMIC DNA]</scope>
    <source>
        <strain evidence="2 3">ATCC 30569</strain>
    </source>
</reference>
<keyword evidence="3" id="KW-1185">Reference proteome</keyword>